<comment type="caution">
    <text evidence="2">The sequence shown here is derived from an EMBL/GenBank/DDBJ whole genome shotgun (WGS) entry which is preliminary data.</text>
</comment>
<dbReference type="Proteomes" id="UP000564806">
    <property type="component" value="Unassembled WGS sequence"/>
</dbReference>
<name>A0A850EKZ8_9BACL</name>
<organism evidence="2 3">
    <name type="scientific">Paenibacillus agri</name>
    <dbReference type="NCBI Taxonomy" id="2744309"/>
    <lineage>
        <taxon>Bacteria</taxon>
        <taxon>Bacillati</taxon>
        <taxon>Bacillota</taxon>
        <taxon>Bacilli</taxon>
        <taxon>Bacillales</taxon>
        <taxon>Paenibacillaceae</taxon>
        <taxon>Paenibacillus</taxon>
    </lineage>
</organism>
<accession>A0A850EKZ8</accession>
<dbReference type="EMBL" id="JABWCS010000212">
    <property type="protein sequence ID" value="NUU62023.1"/>
    <property type="molecule type" value="Genomic_DNA"/>
</dbReference>
<evidence type="ECO:0000256" key="1">
    <source>
        <dbReference type="SAM" id="Phobius"/>
    </source>
</evidence>
<feature type="transmembrane region" description="Helical" evidence="1">
    <location>
        <begin position="235"/>
        <end position="258"/>
    </location>
</feature>
<keyword evidence="1" id="KW-0472">Membrane</keyword>
<keyword evidence="1" id="KW-1133">Transmembrane helix</keyword>
<feature type="transmembrane region" description="Helical" evidence="1">
    <location>
        <begin position="21"/>
        <end position="38"/>
    </location>
</feature>
<reference evidence="2" key="1">
    <citation type="submission" date="2020-06" db="EMBL/GenBank/DDBJ databases">
        <title>Paenibacillus sp. nov., isolated from soil.</title>
        <authorList>
            <person name="Seo Y.L."/>
        </authorList>
    </citation>
    <scope>NUCLEOTIDE SEQUENCE [LARGE SCALE GENOMIC DNA]</scope>
    <source>
        <strain evidence="2">JW14</strain>
    </source>
</reference>
<feature type="transmembrane region" description="Helical" evidence="1">
    <location>
        <begin position="50"/>
        <end position="73"/>
    </location>
</feature>
<feature type="transmembrane region" description="Helical" evidence="1">
    <location>
        <begin position="117"/>
        <end position="134"/>
    </location>
</feature>
<dbReference type="RefSeq" id="WP_175372521.1">
    <property type="nucleotide sequence ID" value="NZ_JABWCS010000212.1"/>
</dbReference>
<sequence>MRNFLKAQAYFIKKDTMFRGISLMFLVASAVLAFWVGGKNNFEVINPAQPLILLTQLSLFLYFVIPTYVCFFATEGYEYGSIKLVLASGQSRFAYITGKYISVLNFIFVWLIQFFGVYYVCYMAAALFTGSAIGNDGLKTDMLQIIRVLGLNVLYLSAYAVLILMVGIFIRRTASAVVATLLVIFGDFIFSGYCREASSLLLRELSGYTLTTQIMKFSGVYVVNSQQVVLSGMKSVVEVLVIPLVIIVICMSITYFSFGRRDIHA</sequence>
<dbReference type="AlphaFoldDB" id="A0A850EKZ8"/>
<evidence type="ECO:0008006" key="4">
    <source>
        <dbReference type="Google" id="ProtNLM"/>
    </source>
</evidence>
<gene>
    <name evidence="2" type="ORF">HPT30_16895</name>
</gene>
<protein>
    <recommendedName>
        <fullName evidence="4">ABC transporter permease</fullName>
    </recommendedName>
</protein>
<keyword evidence="3" id="KW-1185">Reference proteome</keyword>
<feature type="transmembrane region" description="Helical" evidence="1">
    <location>
        <begin position="146"/>
        <end position="170"/>
    </location>
</feature>
<proteinExistence type="predicted"/>
<evidence type="ECO:0000313" key="2">
    <source>
        <dbReference type="EMBL" id="NUU62023.1"/>
    </source>
</evidence>
<feature type="transmembrane region" description="Helical" evidence="1">
    <location>
        <begin position="176"/>
        <end position="193"/>
    </location>
</feature>
<keyword evidence="1" id="KW-0812">Transmembrane</keyword>
<evidence type="ECO:0000313" key="3">
    <source>
        <dbReference type="Proteomes" id="UP000564806"/>
    </source>
</evidence>